<dbReference type="EMBL" id="JANUCT010000019">
    <property type="protein sequence ID" value="MCS3904285.1"/>
    <property type="molecule type" value="Genomic_DNA"/>
</dbReference>
<evidence type="ECO:0000313" key="2">
    <source>
        <dbReference type="Proteomes" id="UP001204445"/>
    </source>
</evidence>
<dbReference type="SUPFAM" id="SSF158446">
    <property type="entry name" value="IVS-encoded protein-like"/>
    <property type="match status" value="1"/>
</dbReference>
<dbReference type="RefSeq" id="WP_259056920.1">
    <property type="nucleotide sequence ID" value="NZ_JANUCT010000019.1"/>
</dbReference>
<gene>
    <name evidence="1" type="ORF">J2T55_002321</name>
</gene>
<dbReference type="CDD" id="cd16377">
    <property type="entry name" value="23S_rRNA_IVP_like"/>
    <property type="match status" value="1"/>
</dbReference>
<dbReference type="Pfam" id="PF05635">
    <property type="entry name" value="23S_rRNA_IVP"/>
    <property type="match status" value="1"/>
</dbReference>
<dbReference type="InterPro" id="IPR012657">
    <property type="entry name" value="23S_rRNA-intervening_sequence"/>
</dbReference>
<dbReference type="InterPro" id="IPR036583">
    <property type="entry name" value="23S_rRNA_IVS_sf"/>
</dbReference>
<reference evidence="1" key="1">
    <citation type="submission" date="2022-08" db="EMBL/GenBank/DDBJ databases">
        <title>Genomic Encyclopedia of Type Strains, Phase III (KMG-III): the genomes of soil and plant-associated and newly described type strains.</title>
        <authorList>
            <person name="Whitman W."/>
        </authorList>
    </citation>
    <scope>NUCLEOTIDE SEQUENCE</scope>
    <source>
        <strain evidence="1">HMT 1</strain>
    </source>
</reference>
<dbReference type="PANTHER" id="PTHR38471">
    <property type="entry name" value="FOUR HELIX BUNDLE PROTEIN"/>
    <property type="match status" value="1"/>
</dbReference>
<dbReference type="Proteomes" id="UP001204445">
    <property type="component" value="Unassembled WGS sequence"/>
</dbReference>
<keyword evidence="2" id="KW-1185">Reference proteome</keyword>
<name>A0AAE3L1Z3_9GAMM</name>
<dbReference type="PANTHER" id="PTHR38471:SF2">
    <property type="entry name" value="FOUR HELIX BUNDLE PROTEIN"/>
    <property type="match status" value="1"/>
</dbReference>
<sequence>METRNFKDLKVWRVGKNLTIEIYRLTALFPLEEKYGLVSQMRRAAVSIPSNIAEGFNRLHDKDYRRFLLMALSSCAELETQLEIGSELEFIADAEKNKILDMLDHESRMLRKLIKIIS</sequence>
<comment type="caution">
    <text evidence="1">The sequence shown here is derived from an EMBL/GenBank/DDBJ whole genome shotgun (WGS) entry which is preliminary data.</text>
</comment>
<organism evidence="1 2">
    <name type="scientific">Methylohalomonas lacus</name>
    <dbReference type="NCBI Taxonomy" id="398773"/>
    <lineage>
        <taxon>Bacteria</taxon>
        <taxon>Pseudomonadati</taxon>
        <taxon>Pseudomonadota</taxon>
        <taxon>Gammaproteobacteria</taxon>
        <taxon>Methylohalomonadales</taxon>
        <taxon>Methylohalomonadaceae</taxon>
        <taxon>Methylohalomonas</taxon>
    </lineage>
</organism>
<dbReference type="Gene3D" id="1.20.1440.60">
    <property type="entry name" value="23S rRNA-intervening sequence"/>
    <property type="match status" value="1"/>
</dbReference>
<protein>
    <submittedName>
        <fullName evidence="1">Four helix bundle protein</fullName>
    </submittedName>
</protein>
<accession>A0AAE3L1Z3</accession>
<evidence type="ECO:0000313" key="1">
    <source>
        <dbReference type="EMBL" id="MCS3904285.1"/>
    </source>
</evidence>
<proteinExistence type="predicted"/>
<dbReference type="NCBIfam" id="TIGR02436">
    <property type="entry name" value="four helix bundle protein"/>
    <property type="match status" value="1"/>
</dbReference>
<dbReference type="AlphaFoldDB" id="A0AAE3L1Z3"/>